<dbReference type="SUPFAM" id="SSF47384">
    <property type="entry name" value="Homodimeric domain of signal transducing histidine kinase"/>
    <property type="match status" value="1"/>
</dbReference>
<evidence type="ECO:0000259" key="12">
    <source>
        <dbReference type="PROSITE" id="PS50109"/>
    </source>
</evidence>
<dbReference type="PROSITE" id="PS50885">
    <property type="entry name" value="HAMP"/>
    <property type="match status" value="1"/>
</dbReference>
<keyword evidence="14" id="KW-0067">ATP-binding</keyword>
<dbReference type="InterPro" id="IPR036890">
    <property type="entry name" value="HATPase_C_sf"/>
</dbReference>
<evidence type="ECO:0000256" key="5">
    <source>
        <dbReference type="ARBA" id="ARBA00022679"/>
    </source>
</evidence>
<dbReference type="RefSeq" id="WP_380232501.1">
    <property type="nucleotide sequence ID" value="NZ_JBHSVH010000002.1"/>
</dbReference>
<evidence type="ECO:0000313" key="14">
    <source>
        <dbReference type="EMBL" id="MFC7183803.1"/>
    </source>
</evidence>
<keyword evidence="5" id="KW-0808">Transferase</keyword>
<keyword evidence="4" id="KW-0597">Phosphoprotein</keyword>
<reference evidence="15" key="1">
    <citation type="journal article" date="2019" name="Int. J. Syst. Evol. Microbiol.">
        <title>The Global Catalogue of Microorganisms (GCM) 10K type strain sequencing project: providing services to taxonomists for standard genome sequencing and annotation.</title>
        <authorList>
            <consortium name="The Broad Institute Genomics Platform"/>
            <consortium name="The Broad Institute Genome Sequencing Center for Infectious Disease"/>
            <person name="Wu L."/>
            <person name="Ma J."/>
        </authorList>
    </citation>
    <scope>NUCLEOTIDE SEQUENCE [LARGE SCALE GENOMIC DNA]</scope>
    <source>
        <strain evidence="15">CGMCC 1.12859</strain>
    </source>
</reference>
<keyword evidence="8 11" id="KW-1133">Transmembrane helix</keyword>
<dbReference type="SUPFAM" id="SSF55874">
    <property type="entry name" value="ATPase domain of HSP90 chaperone/DNA topoisomerase II/histidine kinase"/>
    <property type="match status" value="1"/>
</dbReference>
<dbReference type="InterPro" id="IPR003594">
    <property type="entry name" value="HATPase_dom"/>
</dbReference>
<evidence type="ECO:0000256" key="4">
    <source>
        <dbReference type="ARBA" id="ARBA00022553"/>
    </source>
</evidence>
<dbReference type="SMART" id="SM00388">
    <property type="entry name" value="HisKA"/>
    <property type="match status" value="1"/>
</dbReference>
<evidence type="ECO:0000256" key="1">
    <source>
        <dbReference type="ARBA" id="ARBA00000085"/>
    </source>
</evidence>
<feature type="transmembrane region" description="Helical" evidence="11">
    <location>
        <begin position="209"/>
        <end position="229"/>
    </location>
</feature>
<dbReference type="InterPro" id="IPR003661">
    <property type="entry name" value="HisK_dim/P_dom"/>
</dbReference>
<evidence type="ECO:0000256" key="7">
    <source>
        <dbReference type="ARBA" id="ARBA00022777"/>
    </source>
</evidence>
<feature type="compositionally biased region" description="Low complexity" evidence="10">
    <location>
        <begin position="528"/>
        <end position="544"/>
    </location>
</feature>
<dbReference type="Proteomes" id="UP001596435">
    <property type="component" value="Unassembled WGS sequence"/>
</dbReference>
<comment type="subcellular location">
    <subcellularLocation>
        <location evidence="2">Cell membrane</location>
    </subcellularLocation>
</comment>
<feature type="compositionally biased region" description="Low complexity" evidence="10">
    <location>
        <begin position="1"/>
        <end position="14"/>
    </location>
</feature>
<evidence type="ECO:0000256" key="3">
    <source>
        <dbReference type="ARBA" id="ARBA00012438"/>
    </source>
</evidence>
<evidence type="ECO:0000256" key="6">
    <source>
        <dbReference type="ARBA" id="ARBA00022692"/>
    </source>
</evidence>
<dbReference type="InterPro" id="IPR052162">
    <property type="entry name" value="Sensor_kinase/Photoreceptor"/>
</dbReference>
<dbReference type="PANTHER" id="PTHR43304:SF1">
    <property type="entry name" value="PAC DOMAIN-CONTAINING PROTEIN"/>
    <property type="match status" value="1"/>
</dbReference>
<evidence type="ECO:0000259" key="13">
    <source>
        <dbReference type="PROSITE" id="PS50885"/>
    </source>
</evidence>
<keyword evidence="7" id="KW-0418">Kinase</keyword>
<dbReference type="Pfam" id="PF05227">
    <property type="entry name" value="CHASE3"/>
    <property type="match status" value="1"/>
</dbReference>
<evidence type="ECO:0000256" key="8">
    <source>
        <dbReference type="ARBA" id="ARBA00022989"/>
    </source>
</evidence>
<dbReference type="Gene3D" id="6.10.340.10">
    <property type="match status" value="1"/>
</dbReference>
<feature type="domain" description="HAMP" evidence="13">
    <location>
        <begin position="231"/>
        <end position="283"/>
    </location>
</feature>
<evidence type="ECO:0000256" key="11">
    <source>
        <dbReference type="SAM" id="Phobius"/>
    </source>
</evidence>
<organism evidence="14 15">
    <name type="scientific">Kitasatospora paranensis</name>
    <dbReference type="NCBI Taxonomy" id="258053"/>
    <lineage>
        <taxon>Bacteria</taxon>
        <taxon>Bacillati</taxon>
        <taxon>Actinomycetota</taxon>
        <taxon>Actinomycetes</taxon>
        <taxon>Kitasatosporales</taxon>
        <taxon>Streptomycetaceae</taxon>
        <taxon>Kitasatospora</taxon>
    </lineage>
</organism>
<comment type="caution">
    <text evidence="14">The sequence shown here is derived from an EMBL/GenBank/DDBJ whole genome shotgun (WGS) entry which is preliminary data.</text>
</comment>
<keyword evidence="11" id="KW-0472">Membrane</keyword>
<feature type="domain" description="Histidine kinase" evidence="12">
    <location>
        <begin position="312"/>
        <end position="526"/>
    </location>
</feature>
<protein>
    <recommendedName>
        <fullName evidence="3">histidine kinase</fullName>
        <ecNumber evidence="3">2.7.13.3</ecNumber>
    </recommendedName>
</protein>
<evidence type="ECO:0000313" key="15">
    <source>
        <dbReference type="Proteomes" id="UP001596435"/>
    </source>
</evidence>
<keyword evidence="14" id="KW-0547">Nucleotide-binding</keyword>
<dbReference type="CDD" id="cd00082">
    <property type="entry name" value="HisKA"/>
    <property type="match status" value="1"/>
</dbReference>
<dbReference type="Pfam" id="PF00512">
    <property type="entry name" value="HisKA"/>
    <property type="match status" value="1"/>
</dbReference>
<dbReference type="PROSITE" id="PS50109">
    <property type="entry name" value="HIS_KIN"/>
    <property type="match status" value="1"/>
</dbReference>
<dbReference type="PRINTS" id="PR00344">
    <property type="entry name" value="BCTRLSENSOR"/>
</dbReference>
<dbReference type="Gene3D" id="1.10.287.130">
    <property type="match status" value="1"/>
</dbReference>
<proteinExistence type="predicted"/>
<keyword evidence="9" id="KW-0902">Two-component regulatory system</keyword>
<keyword evidence="15" id="KW-1185">Reference proteome</keyword>
<dbReference type="InterPro" id="IPR007891">
    <property type="entry name" value="CHASE3"/>
</dbReference>
<evidence type="ECO:0000256" key="2">
    <source>
        <dbReference type="ARBA" id="ARBA00004236"/>
    </source>
</evidence>
<evidence type="ECO:0000256" key="10">
    <source>
        <dbReference type="SAM" id="MobiDB-lite"/>
    </source>
</evidence>
<dbReference type="InterPro" id="IPR036097">
    <property type="entry name" value="HisK_dim/P_sf"/>
</dbReference>
<evidence type="ECO:0000256" key="9">
    <source>
        <dbReference type="ARBA" id="ARBA00023012"/>
    </source>
</evidence>
<dbReference type="Pfam" id="PF00672">
    <property type="entry name" value="HAMP"/>
    <property type="match status" value="1"/>
</dbReference>
<dbReference type="EC" id="2.7.13.3" evidence="3"/>
<feature type="region of interest" description="Disordered" evidence="10">
    <location>
        <begin position="528"/>
        <end position="559"/>
    </location>
</feature>
<dbReference type="GO" id="GO:0005524">
    <property type="term" value="F:ATP binding"/>
    <property type="evidence" value="ECO:0007669"/>
    <property type="project" value="UniProtKB-KW"/>
</dbReference>
<dbReference type="PANTHER" id="PTHR43304">
    <property type="entry name" value="PHYTOCHROME-LIKE PROTEIN CPH1"/>
    <property type="match status" value="1"/>
</dbReference>
<sequence length="559" mass="59169">MAQSPAAGAAAPDGARPRPAPPGRRAPWTTRRWLRVGVAGALAVLTSLSVLGWAVLVHAGTVNNRLVDRTSPALIAAGRMETALVDQESGVRGYGLTGRTEFLEPYTRGLALQQESESELSGLLTGDDPSAADLATLTAAADSWQRTAARPVAAAPAGAPVAEAERNATDAKRSFDAVRAASTRLQDGLRHERAVDRAALETVRVQRNVVFGCIMAVIVALAALIFEALRRGVTTPLGRLAEDTDAVAGGVFDRQIGESGPADLRSLAASVEAMRRRLVDEVASADHARALLADQTADLQRSNAELEQFAYVASHDLQEPLRKVASFCQLLERRYAEQLDDRARQYIAFAVDGANRMQTLINDLLEFSRVGRVHSGQAPVDLEALLRATEDGLGVQIEETGATVTHDPLPTVEGDATQLGILLQNLVSNAVKFHSPDRPAQVHLSAERSAAGWTFAVADNGIGIAPEFADKVFVIFQRLHTRDAYPGNGIGLAMCKKIVEFHGGTIGIDRAHSPGTRLVFTLPATEEAGPDAPAAVPAARAESAGQGGEHGAGPQEALR</sequence>
<dbReference type="EMBL" id="JBHTAJ010000079">
    <property type="protein sequence ID" value="MFC7183803.1"/>
    <property type="molecule type" value="Genomic_DNA"/>
</dbReference>
<dbReference type="Pfam" id="PF02518">
    <property type="entry name" value="HATPase_c"/>
    <property type="match status" value="1"/>
</dbReference>
<comment type="catalytic activity">
    <reaction evidence="1">
        <text>ATP + protein L-histidine = ADP + protein N-phospho-L-histidine.</text>
        <dbReference type="EC" id="2.7.13.3"/>
    </reaction>
</comment>
<dbReference type="InterPro" id="IPR003660">
    <property type="entry name" value="HAMP_dom"/>
</dbReference>
<dbReference type="SMART" id="SM00304">
    <property type="entry name" value="HAMP"/>
    <property type="match status" value="1"/>
</dbReference>
<name>A0ABW2G911_9ACTN</name>
<dbReference type="SMART" id="SM00387">
    <property type="entry name" value="HATPase_c"/>
    <property type="match status" value="1"/>
</dbReference>
<keyword evidence="6 11" id="KW-0812">Transmembrane</keyword>
<feature type="transmembrane region" description="Helical" evidence="11">
    <location>
        <begin position="33"/>
        <end position="56"/>
    </location>
</feature>
<feature type="region of interest" description="Disordered" evidence="10">
    <location>
        <begin position="1"/>
        <end position="27"/>
    </location>
</feature>
<accession>A0ABW2G911</accession>
<dbReference type="InterPro" id="IPR004358">
    <property type="entry name" value="Sig_transdc_His_kin-like_C"/>
</dbReference>
<dbReference type="InterPro" id="IPR005467">
    <property type="entry name" value="His_kinase_dom"/>
</dbReference>
<gene>
    <name evidence="14" type="ORF">ACFQMG_30080</name>
</gene>
<dbReference type="Gene3D" id="3.30.565.10">
    <property type="entry name" value="Histidine kinase-like ATPase, C-terminal domain"/>
    <property type="match status" value="1"/>
</dbReference>